<feature type="compositionally biased region" description="Low complexity" evidence="1">
    <location>
        <begin position="367"/>
        <end position="439"/>
    </location>
</feature>
<dbReference type="InterPro" id="IPR057227">
    <property type="entry name" value="DUF7905"/>
</dbReference>
<sequence length="966" mass="110078">MKYGSRRFELLYGNKNMKYRSRRFICHLEITSTKSVIPTPSDETCNGGRSHDSFEHINRTDSHVRIVSSVWGWTDEALRRLFQSFRAIEQTYDVTIYFISQNQDFVVHGQDLEKTNAAREELQTLVIARAPREATVVYISPRRPNTPANTTTEPIDEQVPVFVGASTVEEDLNREEETEQETEKETEKEETEETEKETEKEEPVKESETETDEFIFVDNADVRTALGMRNRGFTMSTVNLWDELCNEIPVEGDVIYDEHKIQITGRKTHIEDAKKRLRVLETISLRRHRHLGMSLLHYPDKTVWFKASFLHLNKHDYFKRVVRNVGKKAFVLVAAVQNPANEKQFLTNKSATSSTQQRNSSGYPFPSRQQSASRQSSTSTQSSAFLKSPASPTSQSSPQSYGYPQSSLYSQSSAFRQPPAYQSSSSSQPHVYPQSSVYSQSAASRQSSAFLKSPASPASQSSSSPSYVYPQSSVYSQSSSSRQLSASRPSSSVYPQPSSSVYPQPSSSVYPQPSSSVYPQSSSSVYPQSSSSVYPQSSSSQLSAYSPSFHPRIEAGIRLTEEEKLARKQAKKQQLAEMRKMRALGITKDENGAVSGSSRLLPGDNHFEGFNTYETKTTADTLDERSTDSSSSIIPNITTENDEKPLPGQLLREFNFDQMKNIFSEALDYVHPLKGEIRFFGSLGKSVFQDVPSDVGRQLWEYFEVDGLKSRYKMKHTFHNAAAYDDDHKLIDYLAEVCGEFHSRSEHFEINAKARNAQHDDFEDIVMSIDINNVLLKWVAYPWARVADVDWSILERKFDVQFTMAKRRSIRSDIKPFNMFIKKVSITPSTNRISFEDIPELLKVKSIYRKTTRKFKLHKPFMAEFSRIEKVPIQNQQFQKRLGKTGEGKIHYTIEIINRENKSRFKENIHLGVGELPTWTKKDILGEEPGLDKLVELIKTMLLLVEKTDKAAEKWFAELDVQNNSK</sequence>
<feature type="compositionally biased region" description="Polar residues" evidence="1">
    <location>
        <begin position="345"/>
        <end position="362"/>
    </location>
</feature>
<dbReference type="OrthoDB" id="7875889at2759"/>
<evidence type="ECO:0000313" key="4">
    <source>
        <dbReference type="Proteomes" id="UP000789572"/>
    </source>
</evidence>
<gene>
    <name evidence="3" type="ORF">POCULU_LOCUS5076</name>
</gene>
<name>A0A9N9B179_9GLOM</name>
<organism evidence="3 4">
    <name type="scientific">Paraglomus occultum</name>
    <dbReference type="NCBI Taxonomy" id="144539"/>
    <lineage>
        <taxon>Eukaryota</taxon>
        <taxon>Fungi</taxon>
        <taxon>Fungi incertae sedis</taxon>
        <taxon>Mucoromycota</taxon>
        <taxon>Glomeromycotina</taxon>
        <taxon>Glomeromycetes</taxon>
        <taxon>Paraglomerales</taxon>
        <taxon>Paraglomeraceae</taxon>
        <taxon>Paraglomus</taxon>
    </lineage>
</organism>
<reference evidence="3" key="1">
    <citation type="submission" date="2021-06" db="EMBL/GenBank/DDBJ databases">
        <authorList>
            <person name="Kallberg Y."/>
            <person name="Tangrot J."/>
            <person name="Rosling A."/>
        </authorList>
    </citation>
    <scope>NUCLEOTIDE SEQUENCE</scope>
    <source>
        <strain evidence="3">IA702</strain>
    </source>
</reference>
<proteinExistence type="predicted"/>
<dbReference type="Pfam" id="PF25482">
    <property type="entry name" value="DUF7905"/>
    <property type="match status" value="1"/>
</dbReference>
<feature type="region of interest" description="Disordered" evidence="1">
    <location>
        <begin position="621"/>
        <end position="645"/>
    </location>
</feature>
<feature type="region of interest" description="Disordered" evidence="1">
    <location>
        <begin position="345"/>
        <end position="439"/>
    </location>
</feature>
<evidence type="ECO:0000313" key="3">
    <source>
        <dbReference type="EMBL" id="CAG8552168.1"/>
    </source>
</evidence>
<evidence type="ECO:0000256" key="1">
    <source>
        <dbReference type="SAM" id="MobiDB-lite"/>
    </source>
</evidence>
<feature type="compositionally biased region" description="Basic and acidic residues" evidence="1">
    <location>
        <begin position="197"/>
        <end position="208"/>
    </location>
</feature>
<feature type="region of interest" description="Disordered" evidence="1">
    <location>
        <begin position="452"/>
        <end position="547"/>
    </location>
</feature>
<comment type="caution">
    <text evidence="3">The sequence shown here is derived from an EMBL/GenBank/DDBJ whole genome shotgun (WGS) entry which is preliminary data.</text>
</comment>
<feature type="domain" description="DUF7905" evidence="2">
    <location>
        <begin position="649"/>
        <end position="926"/>
    </location>
</feature>
<feature type="region of interest" description="Disordered" evidence="1">
    <location>
        <begin position="168"/>
        <end position="212"/>
    </location>
</feature>
<dbReference type="EMBL" id="CAJVPJ010000727">
    <property type="protein sequence ID" value="CAG8552168.1"/>
    <property type="molecule type" value="Genomic_DNA"/>
</dbReference>
<protein>
    <submittedName>
        <fullName evidence="3">1132_t:CDS:1</fullName>
    </submittedName>
</protein>
<feature type="compositionally biased region" description="Acidic residues" evidence="1">
    <location>
        <begin position="168"/>
        <end position="180"/>
    </location>
</feature>
<evidence type="ECO:0000259" key="2">
    <source>
        <dbReference type="Pfam" id="PF25482"/>
    </source>
</evidence>
<keyword evidence="4" id="KW-1185">Reference proteome</keyword>
<accession>A0A9N9B179</accession>
<dbReference type="AlphaFoldDB" id="A0A9N9B179"/>
<dbReference type="Proteomes" id="UP000789572">
    <property type="component" value="Unassembled WGS sequence"/>
</dbReference>
<feature type="compositionally biased region" description="Polar residues" evidence="1">
    <location>
        <begin position="628"/>
        <end position="639"/>
    </location>
</feature>